<dbReference type="Proteomes" id="UP000824072">
    <property type="component" value="Unassembled WGS sequence"/>
</dbReference>
<protein>
    <submittedName>
        <fullName evidence="5">Alpha/beta-type small acid-soluble spore protein</fullName>
    </submittedName>
</protein>
<dbReference type="GO" id="GO:0006265">
    <property type="term" value="P:DNA topological change"/>
    <property type="evidence" value="ECO:0007669"/>
    <property type="project" value="InterPro"/>
</dbReference>
<evidence type="ECO:0000313" key="5">
    <source>
        <dbReference type="EMBL" id="HIU34764.1"/>
    </source>
</evidence>
<dbReference type="Pfam" id="PF00269">
    <property type="entry name" value="SASP"/>
    <property type="match status" value="1"/>
</dbReference>
<dbReference type="EMBL" id="DVMU01000203">
    <property type="protein sequence ID" value="HIU34764.1"/>
    <property type="molecule type" value="Genomic_DNA"/>
</dbReference>
<evidence type="ECO:0000313" key="6">
    <source>
        <dbReference type="Proteomes" id="UP000824072"/>
    </source>
</evidence>
<organism evidence="5 6">
    <name type="scientific">Candidatus Pullichristensenella excrementigallinarum</name>
    <dbReference type="NCBI Taxonomy" id="2840907"/>
    <lineage>
        <taxon>Bacteria</taxon>
        <taxon>Bacillati</taxon>
        <taxon>Bacillota</taxon>
        <taxon>Clostridia</taxon>
        <taxon>Candidatus Pullichristensenella</taxon>
    </lineage>
</organism>
<reference evidence="5" key="2">
    <citation type="journal article" date="2021" name="PeerJ">
        <title>Extensive microbial diversity within the chicken gut microbiome revealed by metagenomics and culture.</title>
        <authorList>
            <person name="Gilroy R."/>
            <person name="Ravi A."/>
            <person name="Getino M."/>
            <person name="Pursley I."/>
            <person name="Horton D.L."/>
            <person name="Alikhan N.F."/>
            <person name="Baker D."/>
            <person name="Gharbi K."/>
            <person name="Hall N."/>
            <person name="Watson M."/>
            <person name="Adriaenssens E.M."/>
            <person name="Foster-Nyarko E."/>
            <person name="Jarju S."/>
            <person name="Secka A."/>
            <person name="Antonio M."/>
            <person name="Oren A."/>
            <person name="Chaudhuri R.R."/>
            <person name="La Ragione R."/>
            <person name="Hildebrand F."/>
            <person name="Pallen M.J."/>
        </authorList>
    </citation>
    <scope>NUCLEOTIDE SEQUENCE</scope>
    <source>
        <strain evidence="5">ChiHcec3-11533</strain>
    </source>
</reference>
<comment type="function">
    <text evidence="1">SASP are bound to spore DNA. They are double-stranded DNA-binding proteins that cause DNA to change to an a-like conformation. They protect the DNA backbone from chemical and enzymatic cleavage and are thus involved in dormant spore's high resistance to UV light.</text>
</comment>
<dbReference type="InterPro" id="IPR038300">
    <property type="entry name" value="SASP_sf_alpha/beta"/>
</dbReference>
<evidence type="ECO:0000256" key="3">
    <source>
        <dbReference type="ARBA" id="ARBA00022969"/>
    </source>
</evidence>
<dbReference type="PANTHER" id="PTHR36107">
    <property type="entry name" value="SMALL, ACID-SOLUBLE SPORE PROTEIN A"/>
    <property type="match status" value="1"/>
</dbReference>
<dbReference type="PANTHER" id="PTHR36107:SF1">
    <property type="entry name" value="SMALL, ACID-SOLUBLE SPORE PROTEIN A"/>
    <property type="match status" value="1"/>
</dbReference>
<sequence>MSNNTSNRIEVPNARQAMNNLKYEVANELGITLNQGYNGNIASKDAGHIGGQMVKKMIAAQERQMSNR</sequence>
<dbReference type="InterPro" id="IPR018126">
    <property type="entry name" value="SASP_alpha/beta-type_CS"/>
</dbReference>
<proteinExistence type="inferred from homology"/>
<dbReference type="AlphaFoldDB" id="A0A9D1LCL2"/>
<accession>A0A9D1LCL2</accession>
<dbReference type="InterPro" id="IPR050847">
    <property type="entry name" value="SASP_DNA-binding"/>
</dbReference>
<comment type="similarity">
    <text evidence="2">Belongs to the alpha/beta-type SASP family.</text>
</comment>
<keyword evidence="4" id="KW-0238">DNA-binding</keyword>
<reference evidence="5" key="1">
    <citation type="submission" date="2020-10" db="EMBL/GenBank/DDBJ databases">
        <authorList>
            <person name="Gilroy R."/>
        </authorList>
    </citation>
    <scope>NUCLEOTIDE SEQUENCE</scope>
    <source>
        <strain evidence="5">ChiHcec3-11533</strain>
    </source>
</reference>
<name>A0A9D1LCL2_9FIRM</name>
<dbReference type="GO" id="GO:0003690">
    <property type="term" value="F:double-stranded DNA binding"/>
    <property type="evidence" value="ECO:0007669"/>
    <property type="project" value="InterPro"/>
</dbReference>
<dbReference type="Gene3D" id="6.10.10.80">
    <property type="entry name" value="Small, acid-soluble spore protein, alpha/beta type-like"/>
    <property type="match status" value="1"/>
</dbReference>
<gene>
    <name evidence="5" type="ORF">IAB02_09390</name>
</gene>
<comment type="caution">
    <text evidence="5">The sequence shown here is derived from an EMBL/GenBank/DDBJ whole genome shotgun (WGS) entry which is preliminary data.</text>
</comment>
<evidence type="ECO:0000256" key="4">
    <source>
        <dbReference type="ARBA" id="ARBA00023125"/>
    </source>
</evidence>
<keyword evidence="3" id="KW-0749">Sporulation</keyword>
<dbReference type="InterPro" id="IPR001448">
    <property type="entry name" value="SASP_alpha/beta-type"/>
</dbReference>
<evidence type="ECO:0000256" key="1">
    <source>
        <dbReference type="ARBA" id="ARBA00003863"/>
    </source>
</evidence>
<evidence type="ECO:0000256" key="2">
    <source>
        <dbReference type="ARBA" id="ARBA00005442"/>
    </source>
</evidence>
<dbReference type="PROSITE" id="PS00304">
    <property type="entry name" value="SASP_1"/>
    <property type="match status" value="1"/>
</dbReference>
<dbReference type="GO" id="GO:0030435">
    <property type="term" value="P:sporulation resulting in formation of a cellular spore"/>
    <property type="evidence" value="ECO:0007669"/>
    <property type="project" value="UniProtKB-KW"/>
</dbReference>